<dbReference type="Proteomes" id="UP001209878">
    <property type="component" value="Unassembled WGS sequence"/>
</dbReference>
<evidence type="ECO:0000256" key="4">
    <source>
        <dbReference type="ARBA" id="ARBA00022737"/>
    </source>
</evidence>
<dbReference type="AlphaFoldDB" id="A0AAD9NB26"/>
<keyword evidence="6" id="KW-0325">Glycoprotein</keyword>
<dbReference type="PANTHER" id="PTHR24040:SF16">
    <property type="entry name" value="FIBRILLIN-2-LIKE PROTEIN"/>
    <property type="match status" value="1"/>
</dbReference>
<evidence type="ECO:0000256" key="7">
    <source>
        <dbReference type="PROSITE-ProRule" id="PRU00076"/>
    </source>
</evidence>
<gene>
    <name evidence="9" type="ORF">NP493_1568g00016</name>
</gene>
<dbReference type="InterPro" id="IPR009030">
    <property type="entry name" value="Growth_fac_rcpt_cys_sf"/>
</dbReference>
<sequence>MYLFIYVSITVNYGQLCITDIDECLTNTGGCAHICTNFDGGFNCSCSEGFKLMNDKKGCKPCPSGTWGKDCLHDCSCRDSDTECNVTTGCAECPAGFQGADCHEDIDECTDNNPCGDNANCTNTVGTFKCVCSGGFTQYNATTCHGMEQQ</sequence>
<dbReference type="GO" id="GO:0005509">
    <property type="term" value="F:calcium ion binding"/>
    <property type="evidence" value="ECO:0007669"/>
    <property type="project" value="InterPro"/>
</dbReference>
<dbReference type="PANTHER" id="PTHR24040">
    <property type="entry name" value="LAMININ G-LIKE DOMAIN-CONTAINING PROTEIN"/>
    <property type="match status" value="1"/>
</dbReference>
<evidence type="ECO:0000313" key="10">
    <source>
        <dbReference type="Proteomes" id="UP001209878"/>
    </source>
</evidence>
<keyword evidence="2" id="KW-0964">Secreted</keyword>
<dbReference type="PROSITE" id="PS50026">
    <property type="entry name" value="EGF_3"/>
    <property type="match status" value="1"/>
</dbReference>
<comment type="caution">
    <text evidence="9">The sequence shown here is derived from an EMBL/GenBank/DDBJ whole genome shotgun (WGS) entry which is preliminary data.</text>
</comment>
<keyword evidence="5" id="KW-1015">Disulfide bond</keyword>
<dbReference type="InterPro" id="IPR051145">
    <property type="entry name" value="GAS-SHBG-PROS"/>
</dbReference>
<dbReference type="EMBL" id="JAODUO010001568">
    <property type="protein sequence ID" value="KAK2161636.1"/>
    <property type="molecule type" value="Genomic_DNA"/>
</dbReference>
<dbReference type="FunFam" id="2.10.25.10:FF:000240">
    <property type="entry name" value="Vitamin K-dependent protein S"/>
    <property type="match status" value="1"/>
</dbReference>
<dbReference type="CDD" id="cd00054">
    <property type="entry name" value="EGF_CA"/>
    <property type="match status" value="1"/>
</dbReference>
<name>A0AAD9NB26_RIDPI</name>
<protein>
    <recommendedName>
        <fullName evidence="8">EGF-like domain-containing protein</fullName>
    </recommendedName>
</protein>
<keyword evidence="10" id="KW-1185">Reference proteome</keyword>
<dbReference type="Gene3D" id="2.10.25.10">
    <property type="entry name" value="Laminin"/>
    <property type="match status" value="2"/>
</dbReference>
<dbReference type="InterPro" id="IPR001881">
    <property type="entry name" value="EGF-like_Ca-bd_dom"/>
</dbReference>
<accession>A0AAD9NB26</accession>
<evidence type="ECO:0000313" key="9">
    <source>
        <dbReference type="EMBL" id="KAK2161636.1"/>
    </source>
</evidence>
<dbReference type="Pfam" id="PF07645">
    <property type="entry name" value="EGF_CA"/>
    <property type="match status" value="1"/>
</dbReference>
<dbReference type="PROSITE" id="PS01187">
    <property type="entry name" value="EGF_CA"/>
    <property type="match status" value="1"/>
</dbReference>
<evidence type="ECO:0000256" key="2">
    <source>
        <dbReference type="ARBA" id="ARBA00022525"/>
    </source>
</evidence>
<dbReference type="PROSITE" id="PS01186">
    <property type="entry name" value="EGF_2"/>
    <property type="match status" value="2"/>
</dbReference>
<dbReference type="GO" id="GO:0005576">
    <property type="term" value="C:extracellular region"/>
    <property type="evidence" value="ECO:0007669"/>
    <property type="project" value="UniProtKB-SubCell"/>
</dbReference>
<dbReference type="InterPro" id="IPR049883">
    <property type="entry name" value="NOTCH1_EGF-like"/>
</dbReference>
<evidence type="ECO:0000256" key="6">
    <source>
        <dbReference type="ARBA" id="ARBA00023180"/>
    </source>
</evidence>
<comment type="subcellular location">
    <subcellularLocation>
        <location evidence="1">Secreted</location>
    </subcellularLocation>
</comment>
<dbReference type="SUPFAM" id="SSF57184">
    <property type="entry name" value="Growth factor receptor domain"/>
    <property type="match status" value="1"/>
</dbReference>
<feature type="domain" description="EGF-like" evidence="8">
    <location>
        <begin position="105"/>
        <end position="145"/>
    </location>
</feature>
<evidence type="ECO:0000256" key="5">
    <source>
        <dbReference type="ARBA" id="ARBA00023157"/>
    </source>
</evidence>
<dbReference type="PROSITE" id="PS00010">
    <property type="entry name" value="ASX_HYDROXYL"/>
    <property type="match status" value="1"/>
</dbReference>
<dbReference type="InterPro" id="IPR000152">
    <property type="entry name" value="EGF-type_Asp/Asn_hydroxyl_site"/>
</dbReference>
<dbReference type="SMART" id="SM00179">
    <property type="entry name" value="EGF_CA"/>
    <property type="match status" value="2"/>
</dbReference>
<evidence type="ECO:0000256" key="1">
    <source>
        <dbReference type="ARBA" id="ARBA00004613"/>
    </source>
</evidence>
<dbReference type="InterPro" id="IPR018097">
    <property type="entry name" value="EGF_Ca-bd_CS"/>
</dbReference>
<proteinExistence type="predicted"/>
<evidence type="ECO:0000256" key="3">
    <source>
        <dbReference type="ARBA" id="ARBA00022536"/>
    </source>
</evidence>
<reference evidence="9" key="1">
    <citation type="journal article" date="2023" name="Mol. Biol. Evol.">
        <title>Third-Generation Sequencing Reveals the Adaptive Role of the Epigenome in Three Deep-Sea Polychaetes.</title>
        <authorList>
            <person name="Perez M."/>
            <person name="Aroh O."/>
            <person name="Sun Y."/>
            <person name="Lan Y."/>
            <person name="Juniper S.K."/>
            <person name="Young C.R."/>
            <person name="Angers B."/>
            <person name="Qian P.Y."/>
        </authorList>
    </citation>
    <scope>NUCLEOTIDE SEQUENCE</scope>
    <source>
        <strain evidence="9">R07B-5</strain>
    </source>
</reference>
<dbReference type="InterPro" id="IPR000742">
    <property type="entry name" value="EGF"/>
</dbReference>
<keyword evidence="4" id="KW-0677">Repeat</keyword>
<evidence type="ECO:0000259" key="8">
    <source>
        <dbReference type="PROSITE" id="PS50026"/>
    </source>
</evidence>
<organism evidence="9 10">
    <name type="scientific">Ridgeia piscesae</name>
    <name type="common">Tubeworm</name>
    <dbReference type="NCBI Taxonomy" id="27915"/>
    <lineage>
        <taxon>Eukaryota</taxon>
        <taxon>Metazoa</taxon>
        <taxon>Spiralia</taxon>
        <taxon>Lophotrochozoa</taxon>
        <taxon>Annelida</taxon>
        <taxon>Polychaeta</taxon>
        <taxon>Sedentaria</taxon>
        <taxon>Canalipalpata</taxon>
        <taxon>Sabellida</taxon>
        <taxon>Siboglinidae</taxon>
        <taxon>Ridgeia</taxon>
    </lineage>
</organism>
<keyword evidence="3 7" id="KW-0245">EGF-like domain</keyword>
<comment type="caution">
    <text evidence="7">Lacks conserved residue(s) required for the propagation of feature annotation.</text>
</comment>
<dbReference type="SMART" id="SM00181">
    <property type="entry name" value="EGF"/>
    <property type="match status" value="3"/>
</dbReference>
<dbReference type="Pfam" id="PF14670">
    <property type="entry name" value="FXa_inhibition"/>
    <property type="match status" value="1"/>
</dbReference>